<evidence type="ECO:0000256" key="2">
    <source>
        <dbReference type="ARBA" id="ARBA00022741"/>
    </source>
</evidence>
<feature type="region of interest" description="Disordered" evidence="6">
    <location>
        <begin position="544"/>
        <end position="586"/>
    </location>
</feature>
<dbReference type="SUPFAM" id="SSF52540">
    <property type="entry name" value="P-loop containing nucleoside triphosphate hydrolases"/>
    <property type="match status" value="1"/>
</dbReference>
<evidence type="ECO:0000256" key="1">
    <source>
        <dbReference type="ARBA" id="ARBA00004245"/>
    </source>
</evidence>
<comment type="similarity">
    <text evidence="5">Belongs to the TRAFAC class myosin-kinesin ATPase superfamily. Kinesin family.</text>
</comment>
<comment type="subcellular location">
    <subcellularLocation>
        <location evidence="1">Cytoplasm</location>
        <location evidence="1">Cytoskeleton</location>
    </subcellularLocation>
</comment>
<feature type="domain" description="Kinesin motor" evidence="7">
    <location>
        <begin position="147"/>
        <end position="540"/>
    </location>
</feature>
<keyword evidence="4" id="KW-0206">Cytoskeleton</keyword>
<protein>
    <recommendedName>
        <fullName evidence="7">Kinesin motor domain-containing protein</fullName>
    </recommendedName>
</protein>
<evidence type="ECO:0000256" key="3">
    <source>
        <dbReference type="ARBA" id="ARBA00022840"/>
    </source>
</evidence>
<dbReference type="Pfam" id="PF00225">
    <property type="entry name" value="Kinesin"/>
    <property type="match status" value="1"/>
</dbReference>
<feature type="region of interest" description="Disordered" evidence="6">
    <location>
        <begin position="858"/>
        <end position="980"/>
    </location>
</feature>
<dbReference type="SMART" id="SM00129">
    <property type="entry name" value="KISc"/>
    <property type="match status" value="1"/>
</dbReference>
<organism evidence="8">
    <name type="scientific">Schistocephalus solidus</name>
    <name type="common">Tapeworm</name>
    <dbReference type="NCBI Taxonomy" id="70667"/>
    <lineage>
        <taxon>Eukaryota</taxon>
        <taxon>Metazoa</taxon>
        <taxon>Spiralia</taxon>
        <taxon>Lophotrochozoa</taxon>
        <taxon>Platyhelminthes</taxon>
        <taxon>Cestoda</taxon>
        <taxon>Eucestoda</taxon>
        <taxon>Diphyllobothriidea</taxon>
        <taxon>Diphyllobothriidae</taxon>
        <taxon>Schistocephalus</taxon>
    </lineage>
</organism>
<feature type="region of interest" description="Disordered" evidence="6">
    <location>
        <begin position="660"/>
        <end position="704"/>
    </location>
</feature>
<dbReference type="GO" id="GO:0007018">
    <property type="term" value="P:microtubule-based movement"/>
    <property type="evidence" value="ECO:0007669"/>
    <property type="project" value="InterPro"/>
</dbReference>
<feature type="compositionally biased region" description="Basic and acidic residues" evidence="6">
    <location>
        <begin position="904"/>
        <end position="923"/>
    </location>
</feature>
<feature type="region of interest" description="Disordered" evidence="6">
    <location>
        <begin position="314"/>
        <end position="363"/>
    </location>
</feature>
<feature type="compositionally biased region" description="Low complexity" evidence="6">
    <location>
        <begin position="873"/>
        <end position="883"/>
    </location>
</feature>
<dbReference type="GO" id="GO:0005856">
    <property type="term" value="C:cytoskeleton"/>
    <property type="evidence" value="ECO:0007669"/>
    <property type="project" value="UniProtKB-SubCell"/>
</dbReference>
<feature type="compositionally biased region" description="Basic and acidic residues" evidence="6">
    <location>
        <begin position="1310"/>
        <end position="1339"/>
    </location>
</feature>
<evidence type="ECO:0000313" key="8">
    <source>
        <dbReference type="EMBL" id="JAP56112.1"/>
    </source>
</evidence>
<evidence type="ECO:0000259" key="7">
    <source>
        <dbReference type="PROSITE" id="PS50067"/>
    </source>
</evidence>
<feature type="compositionally biased region" description="Low complexity" evidence="6">
    <location>
        <begin position="558"/>
        <end position="575"/>
    </location>
</feature>
<keyword evidence="4" id="KW-0963">Cytoplasm</keyword>
<feature type="compositionally biased region" description="Low complexity" evidence="6">
    <location>
        <begin position="1605"/>
        <end position="1629"/>
    </location>
</feature>
<feature type="region of interest" description="Disordered" evidence="6">
    <location>
        <begin position="1080"/>
        <end position="1173"/>
    </location>
</feature>
<evidence type="ECO:0000256" key="5">
    <source>
        <dbReference type="PROSITE-ProRule" id="PRU00283"/>
    </source>
</evidence>
<feature type="region of interest" description="Disordered" evidence="6">
    <location>
        <begin position="1507"/>
        <end position="1574"/>
    </location>
</feature>
<feature type="region of interest" description="Disordered" evidence="6">
    <location>
        <begin position="1781"/>
        <end position="1807"/>
    </location>
</feature>
<feature type="binding site" evidence="5">
    <location>
        <begin position="251"/>
        <end position="258"/>
    </location>
    <ligand>
        <name>ATP</name>
        <dbReference type="ChEBI" id="CHEBI:30616"/>
    </ligand>
</feature>
<dbReference type="InterPro" id="IPR027417">
    <property type="entry name" value="P-loop_NTPase"/>
</dbReference>
<dbReference type="InterPro" id="IPR001752">
    <property type="entry name" value="Kinesin_motor_dom"/>
</dbReference>
<feature type="region of interest" description="Disordered" evidence="6">
    <location>
        <begin position="1594"/>
        <end position="1630"/>
    </location>
</feature>
<feature type="compositionally biased region" description="Polar residues" evidence="6">
    <location>
        <begin position="77"/>
        <end position="93"/>
    </location>
</feature>
<evidence type="ECO:0000256" key="6">
    <source>
        <dbReference type="SAM" id="MobiDB-lite"/>
    </source>
</evidence>
<evidence type="ECO:0000256" key="4">
    <source>
        <dbReference type="ARBA" id="ARBA00023212"/>
    </source>
</evidence>
<feature type="region of interest" description="Disordered" evidence="6">
    <location>
        <begin position="1308"/>
        <end position="1339"/>
    </location>
</feature>
<dbReference type="PROSITE" id="PS50067">
    <property type="entry name" value="KINESIN_MOTOR_2"/>
    <property type="match status" value="1"/>
</dbReference>
<sequence>MRIFCSLITGKARSAYPVNRNTSNLCEEKAREREQGKSNAPTSDFGGELGASNLRFIPSRKDHSSRSGSGHRGSLSTTAAQSPQAYTSGSHSNAGGRRHPSSPPPYHFGCLLSTSMPPVPPGLLARSTLLGSGVDRRGPLTAAAAGNVKVILCVRLPNCPNESTKGSSNGGASSLASNVMPSVSIDPRRKQVTLIHPAPSRRRFSLAAPKMFAFDAVLTQEDPLAEVCSLALTDAVYSVVHGTDSCVLSLGHSKTGKTWTMLGSDKSTSTAGVIPCAIAWLFRLIEEQKEATKTRFSVRVSAIEVYGQKESLKDLLQGEGPEGTETGPTPSSYLREQSNQHKPDSEGETTATSESKAVASSTLTPAARLSQAMDSLTELRAPSAHFAAHLLDVALSNRACDQGLCDAALSHILFTLHVYQYKVEKNGTEAEVSGGRSRLQLLHLGCGRYSQHSKDQKEAELPPKTMPKSLSISGIASVLLGLLTGQRELPHRESAVTQLLREAMTGNHMQPCIIAHVSANQQHYAETLQVVQIASRLNRLKRRRVGNSTISHGSAPATSSLSGTTSDDTSSSVDSPGMRKLSISRFRGPRLGRSSFGYRSGASDAEYTSSSEQSCDTVIYLGSGQERGLGIGASSDSGSDRYQLGQRGLADGSVGRRALHSADEYDQRTVGSHREDSEAVEERSRIPDLKSRTRNSKSFSFTDGGTLRASSGVCGLGTVPIKRVAPRTNATAWPRAATVRKGKELLTSNEETWVDGPNAMVVQELPDTATVQNVIPETASVEAAPQVQLPLRPPPTPPPPAPPYHNFAHRIVPQQRPLFSSTGDGVEEGDCRDGSVARNPVVCSQPDELDICGRHATVQPAQSDATKEESRTAELSTLESTETVDSATETRVPPSAITTTTSHAAEEESHCDHDCRSEGEASSHRSPISSGSSSSSSDSYSSSPKNNRSCRNRGFGVLSDISERTEETETTAPSSLMGHCERNSVSTLLDLALQQSRLTTAEGDSEEIDRGTTWPPLPTEEVAFGSPPLSFLQLTGDRMTIAEASPFTPTITTRGSSHFTEAGLSSTNHLDDRVAVNPAEKKPGQGVITPICSEEPTTSSHSGQRLLQSNARPAKEANTDGGRGRHQVKEKASSTENAMPKNSNNCLEGRGHRHSPRRRDERPDPACSRTPQTNTSFDRVAAWVKDVSSDLVSSGNILDGVQSTPSTLAAYCTPDRRRRRSTSGEQSCSQGCSNEMRHRNHHKSDRHRNSRSSRHQYSHHRCHSRQSEDVVCAKCHERLCCVCESCTGATASREGSCEPCDQKRRHSKLRSREHSLRDHSTKADGGKQGEERTRSRDLKFQRQDVLPQQLAPVQCPQTVPCHSHLQRYPSDVSISYNCSTLPISTIQRTASCPWVATQTQRPASITSSQPAADPVMTGQYQQMSFSQTPPIWSSTISSNNPILPPYYAPSTIASFHGLQTPLTPSSYNNNNFLISMAPRLAGWSLPASPYLHSSMQAWSAQLPMASSVTPTEMGSPPAFRMQSGDEKPRVRQSPLQVHWPNDYASSKADGEKQTVGETQPTTPKAEKSKNNSSSASLPFRFFTLPIFCNLRRWQRQKKEKKQDSKPSAAATAASKATSLSASNSPQHAAAGGGGGGEFLCAVTSNVTDHDAYAVRANSGVSFVRDETSLPVKASPLPGVRSRFGFSGYAAQTAMETPACASLSYTLPCPPAQQSSMLCQPKIISDTAYQFRLHHSKDESLPGTNFHLHPDETVCIHCNMPTAKSGRISVTSKGSRLLGRKDCQQRSVTGDRGSSGYESYRNAGSEVSSSHTDSLDSCCSGCQQLLPSNCSVQNVLPPPPSQTVVAPQSYNVHPRGHQACPGGLFRKV</sequence>
<keyword evidence="3 5" id="KW-0067">ATP-binding</keyword>
<dbReference type="GO" id="GO:0008017">
    <property type="term" value="F:microtubule binding"/>
    <property type="evidence" value="ECO:0007669"/>
    <property type="project" value="InterPro"/>
</dbReference>
<feature type="compositionally biased region" description="Low complexity" evidence="6">
    <location>
        <begin position="924"/>
        <end position="943"/>
    </location>
</feature>
<dbReference type="InterPro" id="IPR036961">
    <property type="entry name" value="Kinesin_motor_dom_sf"/>
</dbReference>
<proteinExistence type="inferred from homology"/>
<feature type="compositionally biased region" description="Low complexity" evidence="6">
    <location>
        <begin position="66"/>
        <end position="76"/>
    </location>
</feature>
<dbReference type="GO" id="GO:0005524">
    <property type="term" value="F:ATP binding"/>
    <property type="evidence" value="ECO:0007669"/>
    <property type="project" value="UniProtKB-UniRule"/>
</dbReference>
<name>A0A0X3Q5W2_SCHSO</name>
<reference evidence="8" key="1">
    <citation type="submission" date="2016-01" db="EMBL/GenBank/DDBJ databases">
        <title>Reference transcriptome for the parasite Schistocephalus solidus: insights into the molecular evolution of parasitism.</title>
        <authorList>
            <person name="Hebert F.O."/>
            <person name="Grambauer S."/>
            <person name="Barber I."/>
            <person name="Landry C.R."/>
            <person name="Aubin-Horth N."/>
        </authorList>
    </citation>
    <scope>NUCLEOTIDE SEQUENCE</scope>
</reference>
<feature type="compositionally biased region" description="Basic residues" evidence="6">
    <location>
        <begin position="1238"/>
        <end position="1260"/>
    </location>
</feature>
<feature type="compositionally biased region" description="Polar residues" evidence="6">
    <location>
        <begin position="1134"/>
        <end position="1146"/>
    </location>
</feature>
<feature type="compositionally biased region" description="Basic and acidic residues" evidence="6">
    <location>
        <begin position="660"/>
        <end position="691"/>
    </location>
</feature>
<dbReference type="PANTHER" id="PTHR21608:SF7">
    <property type="entry name" value="KINESIN-LIKE PROTEIN CG14535"/>
    <property type="match status" value="1"/>
</dbReference>
<dbReference type="EMBL" id="GEEE01007113">
    <property type="protein sequence ID" value="JAP56112.1"/>
    <property type="molecule type" value="Transcribed_RNA"/>
</dbReference>
<keyword evidence="5" id="KW-0505">Motor protein</keyword>
<dbReference type="PRINTS" id="PR00380">
    <property type="entry name" value="KINESINHEAVY"/>
</dbReference>
<dbReference type="PANTHER" id="PTHR21608">
    <property type="entry name" value="KINESIN-LIKE PROTEIN CG14535"/>
    <property type="match status" value="1"/>
</dbReference>
<accession>A0A0X3Q5W2</accession>
<feature type="region of interest" description="Disordered" evidence="6">
    <location>
        <begin position="1214"/>
        <end position="1260"/>
    </location>
</feature>
<dbReference type="InterPro" id="IPR027640">
    <property type="entry name" value="Kinesin-like_fam"/>
</dbReference>
<feature type="region of interest" description="Disordered" evidence="6">
    <location>
        <begin position="28"/>
        <end position="109"/>
    </location>
</feature>
<keyword evidence="2 5" id="KW-0547">Nucleotide-binding</keyword>
<dbReference type="Gene3D" id="3.40.850.10">
    <property type="entry name" value="Kinesin motor domain"/>
    <property type="match status" value="1"/>
</dbReference>
<gene>
    <name evidence="8" type="ORF">TR168286</name>
</gene>
<feature type="compositionally biased region" description="Polar residues" evidence="6">
    <location>
        <begin position="348"/>
        <end position="363"/>
    </location>
</feature>
<feature type="compositionally biased region" description="Polar residues" evidence="6">
    <location>
        <begin position="1223"/>
        <end position="1233"/>
    </location>
</feature>
<dbReference type="GO" id="GO:0003777">
    <property type="term" value="F:microtubule motor activity"/>
    <property type="evidence" value="ECO:0007669"/>
    <property type="project" value="InterPro"/>
</dbReference>
<feature type="compositionally biased region" description="Polar residues" evidence="6">
    <location>
        <begin position="1095"/>
        <end position="1111"/>
    </location>
</feature>